<comment type="caution">
    <text evidence="1">The sequence shown here is derived from an EMBL/GenBank/DDBJ whole genome shotgun (WGS) entry which is preliminary data.</text>
</comment>
<sequence>MRQCPTFPSPPPFRLMIPVASHSLPSLPSGNKLEGEARQSCWIVYKHSFSEELSLREKEGGGGLCAWEKKTCRFRWKKGFLTGYHHDNHASTSKLLEEHQLLSGKRRQI</sequence>
<organism evidence="1 2">
    <name type="scientific">Caerostris extrusa</name>
    <name type="common">Bark spider</name>
    <name type="synonym">Caerostris bankana</name>
    <dbReference type="NCBI Taxonomy" id="172846"/>
    <lineage>
        <taxon>Eukaryota</taxon>
        <taxon>Metazoa</taxon>
        <taxon>Ecdysozoa</taxon>
        <taxon>Arthropoda</taxon>
        <taxon>Chelicerata</taxon>
        <taxon>Arachnida</taxon>
        <taxon>Araneae</taxon>
        <taxon>Araneomorphae</taxon>
        <taxon>Entelegynae</taxon>
        <taxon>Araneoidea</taxon>
        <taxon>Araneidae</taxon>
        <taxon>Caerostris</taxon>
    </lineage>
</organism>
<protein>
    <submittedName>
        <fullName evidence="1">Uncharacterized protein</fullName>
    </submittedName>
</protein>
<name>A0AAV4S0H6_CAEEX</name>
<dbReference type="EMBL" id="BPLR01008685">
    <property type="protein sequence ID" value="GIY26454.1"/>
    <property type="molecule type" value="Genomic_DNA"/>
</dbReference>
<evidence type="ECO:0000313" key="2">
    <source>
        <dbReference type="Proteomes" id="UP001054945"/>
    </source>
</evidence>
<dbReference type="AlphaFoldDB" id="A0AAV4S0H6"/>
<evidence type="ECO:0000313" key="1">
    <source>
        <dbReference type="EMBL" id="GIY26454.1"/>
    </source>
</evidence>
<keyword evidence="2" id="KW-1185">Reference proteome</keyword>
<gene>
    <name evidence="1" type="ORF">CEXT_114161</name>
</gene>
<reference evidence="1 2" key="1">
    <citation type="submission" date="2021-06" db="EMBL/GenBank/DDBJ databases">
        <title>Caerostris extrusa draft genome.</title>
        <authorList>
            <person name="Kono N."/>
            <person name="Arakawa K."/>
        </authorList>
    </citation>
    <scope>NUCLEOTIDE SEQUENCE [LARGE SCALE GENOMIC DNA]</scope>
</reference>
<accession>A0AAV4S0H6</accession>
<proteinExistence type="predicted"/>
<dbReference type="Proteomes" id="UP001054945">
    <property type="component" value="Unassembled WGS sequence"/>
</dbReference>